<dbReference type="Proteomes" id="UP000468531">
    <property type="component" value="Unassembled WGS sequence"/>
</dbReference>
<dbReference type="EMBL" id="VKHP01000180">
    <property type="protein sequence ID" value="NEV00489.1"/>
    <property type="molecule type" value="Genomic_DNA"/>
</dbReference>
<proteinExistence type="predicted"/>
<organism evidence="2 3">
    <name type="scientific">Bradyrhizobium uaiense</name>
    <dbReference type="NCBI Taxonomy" id="2594946"/>
    <lineage>
        <taxon>Bacteria</taxon>
        <taxon>Pseudomonadati</taxon>
        <taxon>Pseudomonadota</taxon>
        <taxon>Alphaproteobacteria</taxon>
        <taxon>Hyphomicrobiales</taxon>
        <taxon>Nitrobacteraceae</taxon>
        <taxon>Bradyrhizobium</taxon>
    </lineage>
</organism>
<evidence type="ECO:0000313" key="2">
    <source>
        <dbReference type="EMBL" id="NEV00489.1"/>
    </source>
</evidence>
<reference evidence="2 3" key="1">
    <citation type="journal article" date="2020" name="Arch. Microbiol.">
        <title>Bradyrhizobium uaiense sp. nov., a new highly efficient cowpea symbiont.</title>
        <authorList>
            <person name="Cabral Michel D."/>
            <person name="Azarias Guimaraes A."/>
            <person name="Martins da Costa E."/>
            <person name="Soares de Carvalho T."/>
            <person name="Balsanelli E."/>
            <person name="Willems A."/>
            <person name="Maltempi de Souza E."/>
            <person name="de Souza Moreira F.M."/>
        </authorList>
    </citation>
    <scope>NUCLEOTIDE SEQUENCE [LARGE SCALE GENOMIC DNA]</scope>
    <source>
        <strain evidence="2 3">UFLA 03-164</strain>
    </source>
</reference>
<gene>
    <name evidence="2" type="ORF">FNJ47_32915</name>
</gene>
<comment type="caution">
    <text evidence="2">The sequence shown here is derived from an EMBL/GenBank/DDBJ whole genome shotgun (WGS) entry which is preliminary data.</text>
</comment>
<feature type="transmembrane region" description="Helical" evidence="1">
    <location>
        <begin position="17"/>
        <end position="35"/>
    </location>
</feature>
<evidence type="ECO:0000313" key="3">
    <source>
        <dbReference type="Proteomes" id="UP000468531"/>
    </source>
</evidence>
<sequence length="94" mass="10616">MGSTLPNWLRGVTTARVATYCVALLMAALFLYGLARFPDAPLHICASGYCGKQGQPHTLSEYTDFKVWERALFICWPVGMITLFLLQRWTSSRK</sequence>
<keyword evidence="1" id="KW-1133">Transmembrane helix</keyword>
<feature type="transmembrane region" description="Helical" evidence="1">
    <location>
        <begin position="67"/>
        <end position="86"/>
    </location>
</feature>
<dbReference type="AlphaFoldDB" id="A0A6P1BQ89"/>
<keyword evidence="3" id="KW-1185">Reference proteome</keyword>
<accession>A0A6P1BQ89</accession>
<keyword evidence="1" id="KW-0472">Membrane</keyword>
<dbReference type="RefSeq" id="WP_163160049.1">
    <property type="nucleotide sequence ID" value="NZ_VKHP01000180.1"/>
</dbReference>
<evidence type="ECO:0000256" key="1">
    <source>
        <dbReference type="SAM" id="Phobius"/>
    </source>
</evidence>
<protein>
    <submittedName>
        <fullName evidence="2">Uncharacterized protein</fullName>
    </submittedName>
</protein>
<keyword evidence="1" id="KW-0812">Transmembrane</keyword>
<name>A0A6P1BQ89_9BRAD</name>